<dbReference type="InterPro" id="IPR050078">
    <property type="entry name" value="Ribosomal_L11_MeTrfase_PrmA"/>
</dbReference>
<evidence type="ECO:0000256" key="5">
    <source>
        <dbReference type="ARBA" id="ARBA00042266"/>
    </source>
</evidence>
<evidence type="ECO:0000313" key="6">
    <source>
        <dbReference type="EMBL" id="CAD8653657.1"/>
    </source>
</evidence>
<gene>
    <name evidence="6" type="ORF">POBO1169_LOCUS3083</name>
</gene>
<dbReference type="PANTHER" id="PTHR43648">
    <property type="entry name" value="ELECTRON TRANSFER FLAVOPROTEIN BETA SUBUNIT LYSINE METHYLTRANSFERASE"/>
    <property type="match status" value="1"/>
</dbReference>
<evidence type="ECO:0000256" key="1">
    <source>
        <dbReference type="ARBA" id="ARBA00022603"/>
    </source>
</evidence>
<organism evidence="6">
    <name type="scientific">Pyramimonas obovata</name>
    <dbReference type="NCBI Taxonomy" id="1411642"/>
    <lineage>
        <taxon>Eukaryota</taxon>
        <taxon>Viridiplantae</taxon>
        <taxon>Chlorophyta</taxon>
        <taxon>Pyramimonadophyceae</taxon>
        <taxon>Pyramimonadales</taxon>
        <taxon>Pyramimonadaceae</taxon>
        <taxon>Pyramimonas</taxon>
        <taxon>Pyramimonas incertae sedis</taxon>
    </lineage>
</organism>
<evidence type="ECO:0000256" key="2">
    <source>
        <dbReference type="ARBA" id="ARBA00022679"/>
    </source>
</evidence>
<keyword evidence="2" id="KW-0808">Transferase</keyword>
<dbReference type="PANTHER" id="PTHR43648:SF1">
    <property type="entry name" value="ELECTRON TRANSFER FLAVOPROTEIN BETA SUBUNIT LYSINE METHYLTRANSFERASE"/>
    <property type="match status" value="1"/>
</dbReference>
<dbReference type="AlphaFoldDB" id="A0A7S0QUE7"/>
<dbReference type="InterPro" id="IPR029063">
    <property type="entry name" value="SAM-dependent_MTases_sf"/>
</dbReference>
<dbReference type="Gene3D" id="3.40.50.150">
    <property type="entry name" value="Vaccinia Virus protein VP39"/>
    <property type="match status" value="1"/>
</dbReference>
<reference evidence="6" key="1">
    <citation type="submission" date="2021-01" db="EMBL/GenBank/DDBJ databases">
        <authorList>
            <person name="Corre E."/>
            <person name="Pelletier E."/>
            <person name="Niang G."/>
            <person name="Scheremetjew M."/>
            <person name="Finn R."/>
            <person name="Kale V."/>
            <person name="Holt S."/>
            <person name="Cochrane G."/>
            <person name="Meng A."/>
            <person name="Brown T."/>
            <person name="Cohen L."/>
        </authorList>
    </citation>
    <scope>NUCLEOTIDE SEQUENCE</scope>
    <source>
        <strain evidence="6">CCMP722</strain>
    </source>
</reference>
<dbReference type="EMBL" id="HBFA01005983">
    <property type="protein sequence ID" value="CAD8653657.1"/>
    <property type="molecule type" value="Transcribed_RNA"/>
</dbReference>
<proteinExistence type="inferred from homology"/>
<accession>A0A7S0QUE7</accession>
<dbReference type="GO" id="GO:0008276">
    <property type="term" value="F:protein methyltransferase activity"/>
    <property type="evidence" value="ECO:0007669"/>
    <property type="project" value="TreeGrafter"/>
</dbReference>
<protein>
    <recommendedName>
        <fullName evidence="5">ETFB lysine methyltransferase</fullName>
    </recommendedName>
    <alternativeName>
        <fullName evidence="4">Protein N-lysine methyltransferase METTL20</fullName>
    </alternativeName>
</protein>
<dbReference type="Pfam" id="PF06325">
    <property type="entry name" value="PrmA"/>
    <property type="match status" value="1"/>
</dbReference>
<comment type="similarity">
    <text evidence="3">Belongs to the methyltransferase superfamily. ETFBKMT family.</text>
</comment>
<evidence type="ECO:0000256" key="3">
    <source>
        <dbReference type="ARBA" id="ARBA00037932"/>
    </source>
</evidence>
<dbReference type="GO" id="GO:0032259">
    <property type="term" value="P:methylation"/>
    <property type="evidence" value="ECO:0007669"/>
    <property type="project" value="UniProtKB-KW"/>
</dbReference>
<keyword evidence="1" id="KW-0489">Methyltransferase</keyword>
<dbReference type="CDD" id="cd02440">
    <property type="entry name" value="AdoMet_MTases"/>
    <property type="match status" value="1"/>
</dbReference>
<dbReference type="SUPFAM" id="SSF53335">
    <property type="entry name" value="S-adenosyl-L-methionine-dependent methyltransferases"/>
    <property type="match status" value="1"/>
</dbReference>
<sequence>MCTVTSWLRVSPWKRSPVCLLRREIRARPTTLTRTSDGDRLRGLATSLEWSSSNTSVRSLNSQALLSDKCMASLLRGFQSLRTLRATVGQPAAAAYSSGGGSSCMAEDHSPLYVLKILCSGKLAGNLADVLMEYCGCTYVYVEPASREASNSSEEPSNPDKDSLLTDTLYTDEHFDRTGEHDALWNDSCVVADLPLDFEERSVQDVVEGIVAQASSILQPDSDLRWWVEEQLPDAPPATSQMQITNSPIQHGRFVFLPYQPDQPAVLLEVHSQDETNPQRLVPIVLDFEWAGVDGAMVFGDGAHPSTSLCVEWLEKNIKENDKVLDMGCGSGILAVVAFKLGAIEVLGIDNSEAALETAKRSAMLNSIPEAAMLLSAPIDPLNPQEAGYLERYDLVVCNMPPGLLAEVAPQFSALASRTSRVVVAGFLSKEVDRVTQLLLSHGYHVETTTFKAGWACLGASRRHASQA</sequence>
<evidence type="ECO:0000256" key="4">
    <source>
        <dbReference type="ARBA" id="ARBA00041867"/>
    </source>
</evidence>
<name>A0A7S0QUE7_9CHLO</name>